<proteinExistence type="predicted"/>
<evidence type="ECO:0000256" key="2">
    <source>
        <dbReference type="SAM" id="MobiDB-lite"/>
    </source>
</evidence>
<reference evidence="3 4" key="1">
    <citation type="submission" date="2020-10" db="EMBL/GenBank/DDBJ databases">
        <title>Complete genome sequence of Paludibaculum fermentans P105T, a facultatively anaerobic acidobacterium capable of dissimilatory Fe(III) reduction.</title>
        <authorList>
            <person name="Dedysh S.N."/>
            <person name="Beletsky A.V."/>
            <person name="Kulichevskaya I.S."/>
            <person name="Mardanov A.V."/>
            <person name="Ravin N.V."/>
        </authorList>
    </citation>
    <scope>NUCLEOTIDE SEQUENCE [LARGE SCALE GENOMIC DNA]</scope>
    <source>
        <strain evidence="3 4">P105</strain>
    </source>
</reference>
<dbReference type="RefSeq" id="WP_194449889.1">
    <property type="nucleotide sequence ID" value="NZ_CP063849.1"/>
</dbReference>
<keyword evidence="1" id="KW-0175">Coiled coil</keyword>
<feature type="region of interest" description="Disordered" evidence="2">
    <location>
        <begin position="373"/>
        <end position="392"/>
    </location>
</feature>
<evidence type="ECO:0000313" key="4">
    <source>
        <dbReference type="Proteomes" id="UP000593892"/>
    </source>
</evidence>
<feature type="compositionally biased region" description="Acidic residues" evidence="2">
    <location>
        <begin position="374"/>
        <end position="389"/>
    </location>
</feature>
<dbReference type="Proteomes" id="UP000593892">
    <property type="component" value="Chromosome"/>
</dbReference>
<dbReference type="KEGG" id="pfer:IRI77_36740"/>
<dbReference type="EMBL" id="CP063849">
    <property type="protein sequence ID" value="QOY88226.1"/>
    <property type="molecule type" value="Genomic_DNA"/>
</dbReference>
<evidence type="ECO:0000313" key="3">
    <source>
        <dbReference type="EMBL" id="QOY88226.1"/>
    </source>
</evidence>
<organism evidence="3 4">
    <name type="scientific">Paludibaculum fermentans</name>
    <dbReference type="NCBI Taxonomy" id="1473598"/>
    <lineage>
        <taxon>Bacteria</taxon>
        <taxon>Pseudomonadati</taxon>
        <taxon>Acidobacteriota</taxon>
        <taxon>Terriglobia</taxon>
        <taxon>Bryobacterales</taxon>
        <taxon>Bryobacteraceae</taxon>
        <taxon>Paludibaculum</taxon>
    </lineage>
</organism>
<name>A0A7S7NR98_PALFE</name>
<accession>A0A7S7NR98</accession>
<protein>
    <submittedName>
        <fullName evidence="3">Uncharacterized protein</fullName>
    </submittedName>
</protein>
<evidence type="ECO:0000256" key="1">
    <source>
        <dbReference type="SAM" id="Coils"/>
    </source>
</evidence>
<sequence length="541" mass="61470">MPNLYSIQFEVIPASGQNVGALLSELLNRVSNWVEEKYKRSWNTLCAFPPANKSAEPLPGHSIHHYCHAVGEGALVRVRWIHPDDKDASMRWTTDIAIAWLDDRIQFALQLGAASTAFVVRPAWLSIGRPRIVTDILTDYSCWAGPRPILSHKQLVEASDVPTFVDEILLDDKRTLPVVVVSHDRFKDEPNVDADRLHRSLLGFAHVAVFDKWAAFRLTDSLGKSLSCFNGCIRIYWPGLTRTSDPMQHELYFPIQIEKFEFSGKPLDRRLFNFLSKVSAFRFADGEVIRETQARIDAERVAESERVRRQIQQGASDASTLQDLLPLHEMAMEENASLLERLKQLEKEKSDLTFELSTVKSNWNLFQQHQALSGEDEAAAPQEPEEVEPESPLAALEQAEREFGQDLLVLDTAKNAAGSSEFARPEEVYQALMAIRDVGNLYFDSVRTGTSMGGWAEQLGKRGFTQYSQTESDTVKNDYRKYGRYREFTLNGGKRKVYQHLDLGGGDRKNCLQIYFEADRKLNRIIIAHCGDHLPFPRQRT</sequence>
<keyword evidence="4" id="KW-1185">Reference proteome</keyword>
<dbReference type="AlphaFoldDB" id="A0A7S7NR98"/>
<gene>
    <name evidence="3" type="ORF">IRI77_36740</name>
</gene>
<feature type="coiled-coil region" evidence="1">
    <location>
        <begin position="328"/>
        <end position="362"/>
    </location>
</feature>